<evidence type="ECO:0000313" key="4">
    <source>
        <dbReference type="Proteomes" id="UP001300261"/>
    </source>
</evidence>
<dbReference type="PANTHER" id="PTHR43639">
    <property type="entry name" value="OXIDOREDUCTASE, SHORT-CHAIN DEHYDROGENASE/REDUCTASE FAMILY (AFU_ORTHOLOGUE AFUA_5G02870)"/>
    <property type="match status" value="1"/>
</dbReference>
<comment type="caution">
    <text evidence="3">The sequence shown here is derived from an EMBL/GenBank/DDBJ whole genome shotgun (WGS) entry which is preliminary data.</text>
</comment>
<proteinExistence type="inferred from homology"/>
<dbReference type="Gene3D" id="3.40.50.720">
    <property type="entry name" value="NAD(P)-binding Rossmann-like Domain"/>
    <property type="match status" value="1"/>
</dbReference>
<comment type="similarity">
    <text evidence="1">Belongs to the short-chain dehydrogenases/reductases (SDR) family.</text>
</comment>
<dbReference type="Pfam" id="PF13561">
    <property type="entry name" value="adh_short_C2"/>
    <property type="match status" value="1"/>
</dbReference>
<dbReference type="PRINTS" id="PR00081">
    <property type="entry name" value="GDHRDH"/>
</dbReference>
<organism evidence="3 4">
    <name type="scientific">Roseibium salinum</name>
    <dbReference type="NCBI Taxonomy" id="1604349"/>
    <lineage>
        <taxon>Bacteria</taxon>
        <taxon>Pseudomonadati</taxon>
        <taxon>Pseudomonadota</taxon>
        <taxon>Alphaproteobacteria</taxon>
        <taxon>Hyphomicrobiales</taxon>
        <taxon>Stappiaceae</taxon>
        <taxon>Roseibium</taxon>
    </lineage>
</organism>
<evidence type="ECO:0000256" key="1">
    <source>
        <dbReference type="ARBA" id="ARBA00006484"/>
    </source>
</evidence>
<gene>
    <name evidence="3" type="ORF">ON753_23300</name>
</gene>
<reference evidence="3 4" key="1">
    <citation type="journal article" date="2016" name="Int. J. Syst. Evol. Microbiol.">
        <title>Labrenzia salina sp. nov., isolated from the rhizosphere of the halophyte Arthrocnemum macrostachyum.</title>
        <authorList>
            <person name="Camacho M."/>
            <person name="Redondo-Gomez S."/>
            <person name="Rodriguez-Llorente I."/>
            <person name="Rohde M."/>
            <person name="Sproer C."/>
            <person name="Schumann P."/>
            <person name="Klenk H.P."/>
            <person name="Montero-Calasanz M.D.C."/>
        </authorList>
    </citation>
    <scope>NUCLEOTIDE SEQUENCE [LARGE SCALE GENOMIC DNA]</scope>
    <source>
        <strain evidence="3 4">DSM 29163</strain>
    </source>
</reference>
<dbReference type="Proteomes" id="UP001300261">
    <property type="component" value="Unassembled WGS sequence"/>
</dbReference>
<keyword evidence="4" id="KW-1185">Reference proteome</keyword>
<accession>A0ABT3R7X1</accession>
<dbReference type="RefSeq" id="WP_265966021.1">
    <property type="nucleotide sequence ID" value="NZ_JAPEVI010000003.1"/>
</dbReference>
<dbReference type="PANTHER" id="PTHR43639:SF1">
    <property type="entry name" value="SHORT-CHAIN DEHYDROGENASE_REDUCTASE FAMILY PROTEIN"/>
    <property type="match status" value="1"/>
</dbReference>
<sequence length="251" mass="25789">MAAAKIALVTGAGKRVGWAIASGLAARGYALGLHYNSSAAGAGELCEEIRSSGGEAVLLKNDFTAPEAAGSLIGETAAAFGGPVCVLVNSASDFGTDSLAGLTRESWQRLMDVNAAAPVFLMQAFARQEPLPEGGAIVNILDTQMTSASPERFSYFCGKFALEGATRLAAMELGPKGIRVNAIAPGLVLPSGQTGEEFSHRQNLTPLGRGLGPDDVVAAVRYLIEARQVTGHTLVVDAGQRLMGFGNTPGG</sequence>
<keyword evidence="2" id="KW-0560">Oxidoreductase</keyword>
<dbReference type="SUPFAM" id="SSF51735">
    <property type="entry name" value="NAD(P)-binding Rossmann-fold domains"/>
    <property type="match status" value="1"/>
</dbReference>
<dbReference type="EMBL" id="JAPEVI010000003">
    <property type="protein sequence ID" value="MCX2725252.1"/>
    <property type="molecule type" value="Genomic_DNA"/>
</dbReference>
<evidence type="ECO:0000313" key="3">
    <source>
        <dbReference type="EMBL" id="MCX2725252.1"/>
    </source>
</evidence>
<evidence type="ECO:0000256" key="2">
    <source>
        <dbReference type="ARBA" id="ARBA00023002"/>
    </source>
</evidence>
<dbReference type="InterPro" id="IPR002347">
    <property type="entry name" value="SDR_fam"/>
</dbReference>
<protein>
    <submittedName>
        <fullName evidence="3">SDR family oxidoreductase</fullName>
    </submittedName>
</protein>
<name>A0ABT3R7X1_9HYPH</name>
<dbReference type="InterPro" id="IPR036291">
    <property type="entry name" value="NAD(P)-bd_dom_sf"/>
</dbReference>